<evidence type="ECO:0000313" key="1">
    <source>
        <dbReference type="EMBL" id="THF74364.1"/>
    </source>
</evidence>
<dbReference type="Pfam" id="PF13814">
    <property type="entry name" value="Replic_Relax"/>
    <property type="match status" value="1"/>
</dbReference>
<evidence type="ECO:0008006" key="3">
    <source>
        <dbReference type="Google" id="ProtNLM"/>
    </source>
</evidence>
<dbReference type="OrthoDB" id="2562278at2"/>
<reference evidence="1 2" key="1">
    <citation type="submission" date="2019-04" db="EMBL/GenBank/DDBJ databases">
        <title>Cohnella sp. nov. isolated from preserved vegetables.</title>
        <authorList>
            <person name="Lin S.-Y."/>
            <person name="Hung M.-H."/>
            <person name="Young C.-C."/>
        </authorList>
    </citation>
    <scope>NUCLEOTIDE SEQUENCE [LARGE SCALE GENOMIC DNA]</scope>
    <source>
        <strain evidence="1 2">CC-MHH1044</strain>
    </source>
</reference>
<sequence length="294" mass="33567">MYYTAKKELLTVLYRYIMLTPEQVALILHYHIKTVYGAARHLKREGDLTSLPLPFRREHHVGYVLTAKGAKAAARICGEEDQYRVGEWTADPVQLEHGFGINAFFTDLIRHSLAQPGEGLSEWLGTREATDRYVQVKPSGRKARPVKPDGFGSYVFPGRGRLVFHLEYDTGTENLWRLKEKMVHYAELLPQLWPQVEAVHVLFVTKVSSRPKALIEIWEVLCRDMFGGDRLPCVWTIAENEWERAGMEQAAWQGAGGRKLPLRELPLFALPLSSQEGFLLIGKQQREPSPMKGR</sequence>
<accession>A0A4S4BIC5</accession>
<keyword evidence="2" id="KW-1185">Reference proteome</keyword>
<dbReference type="AlphaFoldDB" id="A0A4S4BIC5"/>
<evidence type="ECO:0000313" key="2">
    <source>
        <dbReference type="Proteomes" id="UP000310636"/>
    </source>
</evidence>
<organism evidence="1 2">
    <name type="scientific">Cohnella fermenti</name>
    <dbReference type="NCBI Taxonomy" id="2565925"/>
    <lineage>
        <taxon>Bacteria</taxon>
        <taxon>Bacillati</taxon>
        <taxon>Bacillota</taxon>
        <taxon>Bacilli</taxon>
        <taxon>Bacillales</taxon>
        <taxon>Paenibacillaceae</taxon>
        <taxon>Cohnella</taxon>
    </lineage>
</organism>
<dbReference type="Proteomes" id="UP000310636">
    <property type="component" value="Unassembled WGS sequence"/>
</dbReference>
<dbReference type="EMBL" id="SSOB01000041">
    <property type="protein sequence ID" value="THF74364.1"/>
    <property type="molecule type" value="Genomic_DNA"/>
</dbReference>
<proteinExistence type="predicted"/>
<gene>
    <name evidence="1" type="ORF">E6C55_25310</name>
</gene>
<dbReference type="InterPro" id="IPR025855">
    <property type="entry name" value="Replic_Relax"/>
</dbReference>
<dbReference type="RefSeq" id="WP_136372619.1">
    <property type="nucleotide sequence ID" value="NZ_SSOB01000041.1"/>
</dbReference>
<comment type="caution">
    <text evidence="1">The sequence shown here is derived from an EMBL/GenBank/DDBJ whole genome shotgun (WGS) entry which is preliminary data.</text>
</comment>
<name>A0A4S4BIC5_9BACL</name>
<protein>
    <recommendedName>
        <fullName evidence="3">Replication-relaxation</fullName>
    </recommendedName>
</protein>